<protein>
    <submittedName>
        <fullName evidence="2">Uncharacterized protein</fullName>
    </submittedName>
</protein>
<dbReference type="EMBL" id="CADCUQ010000656">
    <property type="protein sequence ID" value="CAA9421261.1"/>
    <property type="molecule type" value="Genomic_DNA"/>
</dbReference>
<organism evidence="2">
    <name type="scientific">uncultured Phycisphaerae bacterium</name>
    <dbReference type="NCBI Taxonomy" id="904963"/>
    <lineage>
        <taxon>Bacteria</taxon>
        <taxon>Pseudomonadati</taxon>
        <taxon>Planctomycetota</taxon>
        <taxon>Phycisphaerae</taxon>
        <taxon>environmental samples</taxon>
    </lineage>
</organism>
<accession>A0A6J4PNT0</accession>
<sequence>EKGHRRHRDRLQRQRPGPLGQALRAKRIGRQRRGNAAVGQGRPARRQPQWPVRPPARRARALRGRRRGLPASRRCHRPQARLGRHRRRRAQRYRPLHDRPVRLRQGGRPLVGRREAEHAGGVL</sequence>
<gene>
    <name evidence="2" type="ORF">AVDCRST_MAG64-2876</name>
</gene>
<feature type="compositionally biased region" description="Basic residues" evidence="1">
    <location>
        <begin position="24"/>
        <end position="33"/>
    </location>
</feature>
<reference evidence="2" key="1">
    <citation type="submission" date="2020-02" db="EMBL/GenBank/DDBJ databases">
        <authorList>
            <person name="Meier V. D."/>
        </authorList>
    </citation>
    <scope>NUCLEOTIDE SEQUENCE</scope>
    <source>
        <strain evidence="2">AVDCRST_MAG64</strain>
    </source>
</reference>
<feature type="region of interest" description="Disordered" evidence="1">
    <location>
        <begin position="1"/>
        <end position="123"/>
    </location>
</feature>
<dbReference type="AlphaFoldDB" id="A0A6J4PNT0"/>
<feature type="non-terminal residue" evidence="2">
    <location>
        <position position="123"/>
    </location>
</feature>
<proteinExistence type="predicted"/>
<feature type="compositionally biased region" description="Basic residues" evidence="1">
    <location>
        <begin position="1"/>
        <end position="10"/>
    </location>
</feature>
<evidence type="ECO:0000313" key="2">
    <source>
        <dbReference type="EMBL" id="CAA9421261.1"/>
    </source>
</evidence>
<feature type="compositionally biased region" description="Basic and acidic residues" evidence="1">
    <location>
        <begin position="112"/>
        <end position="123"/>
    </location>
</feature>
<evidence type="ECO:0000256" key="1">
    <source>
        <dbReference type="SAM" id="MobiDB-lite"/>
    </source>
</evidence>
<feature type="compositionally biased region" description="Basic residues" evidence="1">
    <location>
        <begin position="55"/>
        <end position="94"/>
    </location>
</feature>
<name>A0A6J4PNT0_9BACT</name>
<feature type="non-terminal residue" evidence="2">
    <location>
        <position position="1"/>
    </location>
</feature>